<dbReference type="InterPro" id="IPR007110">
    <property type="entry name" value="Ig-like_dom"/>
</dbReference>
<keyword evidence="2" id="KW-0812">Transmembrane</keyword>
<dbReference type="EMBL" id="JABDTM020024777">
    <property type="protein sequence ID" value="KAH0813971.1"/>
    <property type="molecule type" value="Genomic_DNA"/>
</dbReference>
<evidence type="ECO:0000256" key="2">
    <source>
        <dbReference type="SAM" id="Phobius"/>
    </source>
</evidence>
<dbReference type="InterPro" id="IPR036116">
    <property type="entry name" value="FN3_sf"/>
</dbReference>
<evidence type="ECO:0000256" key="1">
    <source>
        <dbReference type="SAM" id="MobiDB-lite"/>
    </source>
</evidence>
<feature type="region of interest" description="Disordered" evidence="1">
    <location>
        <begin position="140"/>
        <end position="162"/>
    </location>
</feature>
<dbReference type="PANTHER" id="PTHR23278:SF25">
    <property type="entry name" value="GH14967P"/>
    <property type="match status" value="1"/>
</dbReference>
<dbReference type="Gene3D" id="2.60.40.10">
    <property type="entry name" value="Immunoglobulins"/>
    <property type="match status" value="2"/>
</dbReference>
<gene>
    <name evidence="5" type="ORF">GEV33_008820</name>
</gene>
<dbReference type="PROSITE" id="PS50835">
    <property type="entry name" value="IG_LIKE"/>
    <property type="match status" value="1"/>
</dbReference>
<reference evidence="5" key="1">
    <citation type="journal article" date="2020" name="J Insects Food Feed">
        <title>The yellow mealworm (Tenebrio molitor) genome: a resource for the emerging insects as food and feed industry.</title>
        <authorList>
            <person name="Eriksson T."/>
            <person name="Andere A."/>
            <person name="Kelstrup H."/>
            <person name="Emery V."/>
            <person name="Picard C."/>
        </authorList>
    </citation>
    <scope>NUCLEOTIDE SEQUENCE</scope>
    <source>
        <strain evidence="5">Stoneville</strain>
        <tissue evidence="5">Whole head</tissue>
    </source>
</reference>
<dbReference type="InterPro" id="IPR003961">
    <property type="entry name" value="FN3_dom"/>
</dbReference>
<dbReference type="SUPFAM" id="SSF48726">
    <property type="entry name" value="Immunoglobulin"/>
    <property type="match status" value="1"/>
</dbReference>
<dbReference type="InterPro" id="IPR013783">
    <property type="entry name" value="Ig-like_fold"/>
</dbReference>
<keyword evidence="2" id="KW-0472">Membrane</keyword>
<keyword evidence="2" id="KW-1133">Transmembrane helix</keyword>
<feature type="region of interest" description="Disordered" evidence="1">
    <location>
        <begin position="381"/>
        <end position="411"/>
    </location>
</feature>
<dbReference type="CDD" id="cd00096">
    <property type="entry name" value="Ig"/>
    <property type="match status" value="1"/>
</dbReference>
<evidence type="ECO:0000259" key="4">
    <source>
        <dbReference type="PROSITE" id="PS50853"/>
    </source>
</evidence>
<feature type="domain" description="Fibronectin type-III" evidence="4">
    <location>
        <begin position="235"/>
        <end position="330"/>
    </location>
</feature>
<evidence type="ECO:0008006" key="7">
    <source>
        <dbReference type="Google" id="ProtNLM"/>
    </source>
</evidence>
<feature type="transmembrane region" description="Helical" evidence="2">
    <location>
        <begin position="348"/>
        <end position="372"/>
    </location>
</feature>
<dbReference type="AlphaFoldDB" id="A0A8J6HGZ6"/>
<protein>
    <recommendedName>
        <fullName evidence="7">Sidestep protein</fullName>
    </recommendedName>
</protein>
<sequence>MNNPEVRSYAPTCKPNQTRIYGVAKQEQAQITCQVDANPPDIQFRWTFNNSADSVDVAQSHIARSGTSSVVSYTPMTELDYGTLLCYASNRIGTQRVPCVFHIIAAVARFVSSETPLRVPHQIKQRSCIKAVRSSTARVTLHREASRVPHRQPQKAPLQMHPHPVEEDDRFVYQPVYPDRQAVFCLRERSTKETTFSSKGRLQSFTMPEYSIEEYADIFCKGNVAEMPMLLTEGRPDQVHNCTISNISMTSFSVRCSEGFNGGLPQAYLLEVRESHSQEIKSNLTSPVPRFSVTSLEAGAQYQAALFSYNLKGRSEPVILQAATLRLPEKQLTAEKDNHRSGFRFTPMMSVLIGIVSALLIVALVVILVLRLQCTHNDDRRKRHKNAVAVGGNMEHRGSTSGPTLSDKGGE</sequence>
<proteinExistence type="predicted"/>
<dbReference type="PROSITE" id="PS50853">
    <property type="entry name" value="FN3"/>
    <property type="match status" value="1"/>
</dbReference>
<dbReference type="CDD" id="cd00063">
    <property type="entry name" value="FN3"/>
    <property type="match status" value="1"/>
</dbReference>
<evidence type="ECO:0000313" key="5">
    <source>
        <dbReference type="EMBL" id="KAH0813971.1"/>
    </source>
</evidence>
<dbReference type="PANTHER" id="PTHR23278">
    <property type="entry name" value="SIDESTEP PROTEIN"/>
    <property type="match status" value="1"/>
</dbReference>
<dbReference type="SUPFAM" id="SSF49265">
    <property type="entry name" value="Fibronectin type III"/>
    <property type="match status" value="1"/>
</dbReference>
<dbReference type="Proteomes" id="UP000719412">
    <property type="component" value="Unassembled WGS sequence"/>
</dbReference>
<accession>A0A8J6HGZ6</accession>
<organism evidence="5 6">
    <name type="scientific">Tenebrio molitor</name>
    <name type="common">Yellow mealworm beetle</name>
    <dbReference type="NCBI Taxonomy" id="7067"/>
    <lineage>
        <taxon>Eukaryota</taxon>
        <taxon>Metazoa</taxon>
        <taxon>Ecdysozoa</taxon>
        <taxon>Arthropoda</taxon>
        <taxon>Hexapoda</taxon>
        <taxon>Insecta</taxon>
        <taxon>Pterygota</taxon>
        <taxon>Neoptera</taxon>
        <taxon>Endopterygota</taxon>
        <taxon>Coleoptera</taxon>
        <taxon>Polyphaga</taxon>
        <taxon>Cucujiformia</taxon>
        <taxon>Tenebrionidae</taxon>
        <taxon>Tenebrio</taxon>
    </lineage>
</organism>
<evidence type="ECO:0000259" key="3">
    <source>
        <dbReference type="PROSITE" id="PS50835"/>
    </source>
</evidence>
<evidence type="ECO:0000313" key="6">
    <source>
        <dbReference type="Proteomes" id="UP000719412"/>
    </source>
</evidence>
<reference evidence="5" key="2">
    <citation type="submission" date="2021-08" db="EMBL/GenBank/DDBJ databases">
        <authorList>
            <person name="Eriksson T."/>
        </authorList>
    </citation>
    <scope>NUCLEOTIDE SEQUENCE</scope>
    <source>
        <strain evidence="5">Stoneville</strain>
        <tissue evidence="5">Whole head</tissue>
    </source>
</reference>
<dbReference type="InterPro" id="IPR036179">
    <property type="entry name" value="Ig-like_dom_sf"/>
</dbReference>
<comment type="caution">
    <text evidence="5">The sequence shown here is derived from an EMBL/GenBank/DDBJ whole genome shotgun (WGS) entry which is preliminary data.</text>
</comment>
<feature type="domain" description="Ig-like" evidence="3">
    <location>
        <begin position="4"/>
        <end position="98"/>
    </location>
</feature>
<keyword evidence="6" id="KW-1185">Reference proteome</keyword>
<dbReference type="Pfam" id="PF13927">
    <property type="entry name" value="Ig_3"/>
    <property type="match status" value="1"/>
</dbReference>
<name>A0A8J6HGZ6_TENMO</name>